<gene>
    <name evidence="4" type="ordered locus">TASI_0387</name>
</gene>
<evidence type="ECO:0000313" key="5">
    <source>
        <dbReference type="Proteomes" id="UP000009284"/>
    </source>
</evidence>
<dbReference type="NCBIfam" id="TIGR03570">
    <property type="entry name" value="NeuD_NnaD"/>
    <property type="match status" value="1"/>
</dbReference>
<dbReference type="InterPro" id="IPR011004">
    <property type="entry name" value="Trimer_LpxA-like_sf"/>
</dbReference>
<dbReference type="AlphaFoldDB" id="G4QCN3"/>
<evidence type="ECO:0000256" key="2">
    <source>
        <dbReference type="PIRSR" id="PIRSR620019-1"/>
    </source>
</evidence>
<proteinExistence type="inferred from homology"/>
<dbReference type="eggNOG" id="COG0110">
    <property type="taxonomic scope" value="Bacteria"/>
</dbReference>
<dbReference type="Pfam" id="PF17836">
    <property type="entry name" value="PglD_N"/>
    <property type="match status" value="1"/>
</dbReference>
<dbReference type="Gene3D" id="2.160.10.10">
    <property type="entry name" value="Hexapeptide repeat proteins"/>
    <property type="match status" value="1"/>
</dbReference>
<sequence>MNSIDSIIGIYGASGFGRDILPLVKKQYSNSHICFIDDQINGVVVNGLNSLNFDHFISLNYPDKTAVVAIANSKIRESITSKLLSNNIDLISVRGEFSHISDDVELGLSYILCPFTFIGPNVKIGKSFHANIYSYVEHDSVIEDFVTFAPGAKCNGNVHIKKHAYIGSGAVIKQGNSTKRLTIGEGAIVGMGAIVTKDVPDGVTVVGNPARILEK</sequence>
<dbReference type="STRING" id="1008459.TASI_0387"/>
<dbReference type="Gene3D" id="3.40.50.20">
    <property type="match status" value="1"/>
</dbReference>
<reference key="1">
    <citation type="submission" date="2011-09" db="EMBL/GenBank/DDBJ databases">
        <title>Genomic characterization of the Taylorella genus.</title>
        <authorList>
            <person name="Hebert L."/>
            <person name="Moumen B."/>
            <person name="Pons N."/>
            <person name="Duquesne F."/>
            <person name="Breuil M.-F."/>
            <person name="Goux D."/>
            <person name="Batto J.-M."/>
            <person name="Renault P."/>
            <person name="Laugier C."/>
            <person name="Petry S."/>
        </authorList>
    </citation>
    <scope>NUCLEOTIDE SEQUENCE</scope>
    <source>
        <strain>MCE3</strain>
    </source>
</reference>
<dbReference type="InterPro" id="IPR020019">
    <property type="entry name" value="AcTrfase_PglD-like"/>
</dbReference>
<dbReference type="SUPFAM" id="SSF51161">
    <property type="entry name" value="Trimeric LpxA-like enzymes"/>
    <property type="match status" value="1"/>
</dbReference>
<dbReference type="HOGENOM" id="CLU_081811_1_1_4"/>
<protein>
    <submittedName>
        <fullName evidence="4">2,3,4,5-tetrahydropyridine-2,6-dicarboxylate N-acetyltransferase</fullName>
        <ecNumber evidence="4">2.3.1.89</ecNumber>
    </submittedName>
</protein>
<dbReference type="EC" id="2.3.1.89" evidence="4"/>
<evidence type="ECO:0000313" key="4">
    <source>
        <dbReference type="EMBL" id="AEP36163.1"/>
    </source>
</evidence>
<evidence type="ECO:0000259" key="3">
    <source>
        <dbReference type="Pfam" id="PF17836"/>
    </source>
</evidence>
<dbReference type="InterPro" id="IPR041561">
    <property type="entry name" value="PglD_N"/>
</dbReference>
<dbReference type="RefSeq" id="WP_014111061.1">
    <property type="nucleotide sequence ID" value="NC_016043.1"/>
</dbReference>
<dbReference type="EMBL" id="CP003059">
    <property type="protein sequence ID" value="AEP36163.1"/>
    <property type="molecule type" value="Genomic_DNA"/>
</dbReference>
<reference evidence="4 5" key="2">
    <citation type="journal article" date="2012" name="PLoS ONE">
        <title>Genomic characterization of the taylorella genus.</title>
        <authorList>
            <person name="Hebert L."/>
            <person name="Moumen B."/>
            <person name="Pons N."/>
            <person name="Duquesne F."/>
            <person name="Breuil M.F."/>
            <person name="Goux D."/>
            <person name="Batto J.M."/>
            <person name="Laugier C."/>
            <person name="Renault P."/>
            <person name="Petry S."/>
        </authorList>
    </citation>
    <scope>NUCLEOTIDE SEQUENCE [LARGE SCALE GENOMIC DNA]</scope>
    <source>
        <strain evidence="4 5">MCE3</strain>
    </source>
</reference>
<dbReference type="PANTHER" id="PTHR43300">
    <property type="entry name" value="ACETYLTRANSFERASE"/>
    <property type="match status" value="1"/>
</dbReference>
<organism evidence="4 5">
    <name type="scientific">Taylorella asinigenitalis (strain MCE3)</name>
    <dbReference type="NCBI Taxonomy" id="1008459"/>
    <lineage>
        <taxon>Bacteria</taxon>
        <taxon>Pseudomonadati</taxon>
        <taxon>Pseudomonadota</taxon>
        <taxon>Betaproteobacteria</taxon>
        <taxon>Burkholderiales</taxon>
        <taxon>Alcaligenaceae</taxon>
        <taxon>Taylorella</taxon>
    </lineage>
</organism>
<dbReference type="CDD" id="cd03360">
    <property type="entry name" value="LbH_AT_putative"/>
    <property type="match status" value="1"/>
</dbReference>
<feature type="active site" description="Proton acceptor" evidence="2">
    <location>
        <position position="138"/>
    </location>
</feature>
<dbReference type="Proteomes" id="UP000009284">
    <property type="component" value="Chromosome"/>
</dbReference>
<keyword evidence="4" id="KW-0012">Acyltransferase</keyword>
<name>G4QCN3_TAYAM</name>
<evidence type="ECO:0000256" key="1">
    <source>
        <dbReference type="ARBA" id="ARBA00007274"/>
    </source>
</evidence>
<accession>G4QCN3</accession>
<dbReference type="KEGG" id="tas:TASI_0387"/>
<keyword evidence="5" id="KW-1185">Reference proteome</keyword>
<dbReference type="InterPro" id="IPR050179">
    <property type="entry name" value="Trans_hexapeptide_repeat"/>
</dbReference>
<comment type="similarity">
    <text evidence="1">Belongs to the transferase hexapeptide repeat family.</text>
</comment>
<dbReference type="PANTHER" id="PTHR43300:SF7">
    <property type="entry name" value="UDP-N-ACETYLBACILLOSAMINE N-ACETYLTRANSFERASE"/>
    <property type="match status" value="1"/>
</dbReference>
<feature type="site" description="Increases basicity of active site His" evidence="2">
    <location>
        <position position="139"/>
    </location>
</feature>
<keyword evidence="4" id="KW-0808">Transferase</keyword>
<feature type="domain" description="PglD N-terminal" evidence="3">
    <location>
        <begin position="8"/>
        <end position="83"/>
    </location>
</feature>
<dbReference type="OrthoDB" id="272049at2"/>
<dbReference type="GO" id="GO:0047200">
    <property type="term" value="F:tetrahydrodipicolinate N-acetyltransferase activity"/>
    <property type="evidence" value="ECO:0007669"/>
    <property type="project" value="UniProtKB-EC"/>
</dbReference>